<keyword evidence="4" id="KW-1185">Reference proteome</keyword>
<keyword evidence="1" id="KW-0812">Transmembrane</keyword>
<evidence type="ECO:0000313" key="4">
    <source>
        <dbReference type="Proteomes" id="UP001138961"/>
    </source>
</evidence>
<feature type="domain" description="Prepilin type IV endopeptidase peptidase" evidence="2">
    <location>
        <begin position="17"/>
        <end position="115"/>
    </location>
</feature>
<sequence length="163" mass="17467">MIGLPDPTLLSLGLALAVALISTWIIWTDISARRISNAAVAVLAAVWLIAALFLLPWFEVLRGLGLAIAVFVVGVLIYQKARIGGGDIKLLCVTLALVPSAQFWNAVWVFYGLLVLHVVISLIVSGIALKSIRKSWQNVRQYPLGVPLAGVLLVGALRYLASA</sequence>
<dbReference type="Proteomes" id="UP001138961">
    <property type="component" value="Unassembled WGS sequence"/>
</dbReference>
<dbReference type="RefSeq" id="WP_226749070.1">
    <property type="nucleotide sequence ID" value="NZ_JAJATZ010000009.1"/>
</dbReference>
<gene>
    <name evidence="3" type="ORF">LGQ03_15165</name>
</gene>
<comment type="caution">
    <text evidence="3">The sequence shown here is derived from an EMBL/GenBank/DDBJ whole genome shotgun (WGS) entry which is preliminary data.</text>
</comment>
<dbReference type="Pfam" id="PF01478">
    <property type="entry name" value="Peptidase_A24"/>
    <property type="match status" value="1"/>
</dbReference>
<feature type="transmembrane region" description="Helical" evidence="1">
    <location>
        <begin position="110"/>
        <end position="129"/>
    </location>
</feature>
<reference evidence="3" key="1">
    <citation type="submission" date="2021-10" db="EMBL/GenBank/DDBJ databases">
        <title>Loktanella gaetbuli sp. nov., isolated from a tidal flat.</title>
        <authorList>
            <person name="Park S."/>
            <person name="Yoon J.-H."/>
        </authorList>
    </citation>
    <scope>NUCLEOTIDE SEQUENCE</scope>
    <source>
        <strain evidence="3">TSTF-M6</strain>
    </source>
</reference>
<feature type="transmembrane region" description="Helical" evidence="1">
    <location>
        <begin position="64"/>
        <end position="81"/>
    </location>
</feature>
<accession>A0ABS8BXY0</accession>
<feature type="transmembrane region" description="Helical" evidence="1">
    <location>
        <begin position="39"/>
        <end position="58"/>
    </location>
</feature>
<feature type="transmembrane region" description="Helical" evidence="1">
    <location>
        <begin position="6"/>
        <end position="27"/>
    </location>
</feature>
<keyword evidence="3" id="KW-0378">Hydrolase</keyword>
<dbReference type="EMBL" id="JAJATZ010000009">
    <property type="protein sequence ID" value="MCB5200580.1"/>
    <property type="molecule type" value="Genomic_DNA"/>
</dbReference>
<dbReference type="Gene3D" id="1.20.120.1220">
    <property type="match status" value="1"/>
</dbReference>
<dbReference type="EC" id="3.4.23.43" evidence="3"/>
<organism evidence="3 4">
    <name type="scientific">Loktanella gaetbuli</name>
    <dbReference type="NCBI Taxonomy" id="2881335"/>
    <lineage>
        <taxon>Bacteria</taxon>
        <taxon>Pseudomonadati</taxon>
        <taxon>Pseudomonadota</taxon>
        <taxon>Alphaproteobacteria</taxon>
        <taxon>Rhodobacterales</taxon>
        <taxon>Roseobacteraceae</taxon>
        <taxon>Loktanella</taxon>
    </lineage>
</organism>
<name>A0ABS8BXY0_9RHOB</name>
<dbReference type="GO" id="GO:0004190">
    <property type="term" value="F:aspartic-type endopeptidase activity"/>
    <property type="evidence" value="ECO:0007669"/>
    <property type="project" value="UniProtKB-EC"/>
</dbReference>
<keyword evidence="1" id="KW-0472">Membrane</keyword>
<evidence type="ECO:0000259" key="2">
    <source>
        <dbReference type="Pfam" id="PF01478"/>
    </source>
</evidence>
<feature type="transmembrane region" description="Helical" evidence="1">
    <location>
        <begin position="141"/>
        <end position="161"/>
    </location>
</feature>
<evidence type="ECO:0000313" key="3">
    <source>
        <dbReference type="EMBL" id="MCB5200580.1"/>
    </source>
</evidence>
<dbReference type="InterPro" id="IPR000045">
    <property type="entry name" value="Prepilin_IV_endopep_pep"/>
</dbReference>
<keyword evidence="1" id="KW-1133">Transmembrane helix</keyword>
<evidence type="ECO:0000256" key="1">
    <source>
        <dbReference type="SAM" id="Phobius"/>
    </source>
</evidence>
<protein>
    <submittedName>
        <fullName evidence="3">Prepilin peptidase</fullName>
        <ecNumber evidence="3">3.4.23.43</ecNumber>
    </submittedName>
</protein>
<proteinExistence type="predicted"/>